<dbReference type="SUPFAM" id="SSF53474">
    <property type="entry name" value="alpha/beta-Hydrolases"/>
    <property type="match status" value="1"/>
</dbReference>
<dbReference type="Proteomes" id="UP000663828">
    <property type="component" value="Unassembled WGS sequence"/>
</dbReference>
<evidence type="ECO:0000259" key="9">
    <source>
        <dbReference type="Pfam" id="PF19283"/>
    </source>
</evidence>
<gene>
    <name evidence="10" type="ORF">XAT740_LOCUS44051</name>
</gene>
<evidence type="ECO:0000256" key="5">
    <source>
        <dbReference type="ARBA" id="ARBA00012917"/>
    </source>
</evidence>
<dbReference type="AlphaFoldDB" id="A0A815Y568"/>
<keyword evidence="7" id="KW-0378">Hydrolase</keyword>
<comment type="caution">
    <text evidence="10">The sequence shown here is derived from an EMBL/GenBank/DDBJ whole genome shotgun (WGS) entry which is preliminary data.</text>
</comment>
<dbReference type="Pfam" id="PF00326">
    <property type="entry name" value="Peptidase_S9"/>
    <property type="match status" value="1"/>
</dbReference>
<keyword evidence="11" id="KW-1185">Reference proteome</keyword>
<dbReference type="InterPro" id="IPR001375">
    <property type="entry name" value="Peptidase_S9_cat"/>
</dbReference>
<evidence type="ECO:0000256" key="6">
    <source>
        <dbReference type="ARBA" id="ARBA00022490"/>
    </source>
</evidence>
<evidence type="ECO:0000256" key="7">
    <source>
        <dbReference type="ARBA" id="ARBA00022801"/>
    </source>
</evidence>
<protein>
    <recommendedName>
        <fullName evidence="5">acylaminoacyl-peptidase</fullName>
        <ecNumber evidence="5">3.4.19.1</ecNumber>
    </recommendedName>
</protein>
<evidence type="ECO:0000259" key="8">
    <source>
        <dbReference type="Pfam" id="PF00326"/>
    </source>
</evidence>
<organism evidence="10 11">
    <name type="scientific">Adineta ricciae</name>
    <name type="common">Rotifer</name>
    <dbReference type="NCBI Taxonomy" id="249248"/>
    <lineage>
        <taxon>Eukaryota</taxon>
        <taxon>Metazoa</taxon>
        <taxon>Spiralia</taxon>
        <taxon>Gnathifera</taxon>
        <taxon>Rotifera</taxon>
        <taxon>Eurotatoria</taxon>
        <taxon>Bdelloidea</taxon>
        <taxon>Adinetida</taxon>
        <taxon>Adinetidae</taxon>
        <taxon>Adineta</taxon>
    </lineage>
</organism>
<evidence type="ECO:0000256" key="3">
    <source>
        <dbReference type="ARBA" id="ARBA00010040"/>
    </source>
</evidence>
<dbReference type="SUPFAM" id="SSF50993">
    <property type="entry name" value="Peptidase/esterase 'gauge' domain"/>
    <property type="match status" value="1"/>
</dbReference>
<evidence type="ECO:0000313" key="11">
    <source>
        <dbReference type="Proteomes" id="UP000663828"/>
    </source>
</evidence>
<proteinExistence type="inferred from homology"/>
<dbReference type="Gene3D" id="3.40.50.1820">
    <property type="entry name" value="alpha/beta hydrolase"/>
    <property type="match status" value="1"/>
</dbReference>
<dbReference type="PANTHER" id="PTHR42776">
    <property type="entry name" value="SERINE PEPTIDASE S9 FAMILY MEMBER"/>
    <property type="match status" value="1"/>
</dbReference>
<accession>A0A815Y568</accession>
<dbReference type="GO" id="GO:0004252">
    <property type="term" value="F:serine-type endopeptidase activity"/>
    <property type="evidence" value="ECO:0007669"/>
    <property type="project" value="TreeGrafter"/>
</dbReference>
<evidence type="ECO:0000256" key="4">
    <source>
        <dbReference type="ARBA" id="ARBA00011881"/>
    </source>
</evidence>
<dbReference type="Pfam" id="PF19283">
    <property type="entry name" value="APEH_N"/>
    <property type="match status" value="1"/>
</dbReference>
<feature type="domain" description="Peptidase S9 prolyl oligopeptidase catalytic" evidence="8">
    <location>
        <begin position="511"/>
        <end position="721"/>
    </location>
</feature>
<dbReference type="GO" id="GO:0008242">
    <property type="term" value="F:omega peptidase activity"/>
    <property type="evidence" value="ECO:0007669"/>
    <property type="project" value="UniProtKB-EC"/>
</dbReference>
<dbReference type="InterPro" id="IPR045550">
    <property type="entry name" value="AARE_N"/>
</dbReference>
<comment type="similarity">
    <text evidence="3">Belongs to the peptidase S9C family.</text>
</comment>
<dbReference type="PANTHER" id="PTHR42776:SF4">
    <property type="entry name" value="ACYLAMINO-ACID-RELEASING ENZYME"/>
    <property type="match status" value="1"/>
</dbReference>
<keyword evidence="6" id="KW-0963">Cytoplasm</keyword>
<feature type="domain" description="Acylamino-acid-releasing enzyme N-terminal" evidence="9">
    <location>
        <begin position="80"/>
        <end position="393"/>
    </location>
</feature>
<sequence>MTSNKQEILTSIIDTYRYYASQPTLYDIESCYRNSQDEILHITPYFSTTDLVRLEDLTYTRSFIYSLKSRILLFTSNVTPIQKGLVRRLASPDGTYLALVSRETKGDEESQYMQIWHNEHLILGYKVNDSEVSPHGKILPKNDYVSFFEWSSDSKYVAFTAEEKRTTCKSYFTAEKLDETDPPANVYRENWGEQMETFETSIVCILDVTSKQVKMIENQPKDLYFGQCNWTTNPDEFILAAFRVEPYRLGLSFCENRPTALFKCNWRENQWIQLTEFDQFCRLYPRHLPNQDNQFVYLQSDVYGAHSQCQRLILFRTDTKEQEILVDRIENVIYSNRNSAPFAAEWDTQFKGLYLSLPFRCFSSNGRYLLLRSKSSSRMVVHIYDFLEHKIHSLDSPLSANTSVLGLAVFDHYVTVNIVDCCTPYRLYVFDLQALDRNINGWYLIAEHQFQSEVKHRIQWQLDRFFPDNETLPVESIYVHTQDSESKQPLMVWIHGGPNSSISLNYVTDVITYASLGFDILLINYRGSTGYGQDSINKLLGNISKTDVKDCYDAIQRCLEYTDRTRSVILYGASHAGIIIGRLIGEYPNEYSMAVLINPVTDLLHFSMTSDIPDWALAQSVNKQFNFETGRRYCTDPVLMKYLIERSPVRLIEHIKVPVLLQLGKNDRRVPFTMGLRYYECLKAKNIPTKLYIYDSDHAIGEIANDSDIFVNTILFIHEHLHR</sequence>
<dbReference type="EMBL" id="CAJNOR010005527">
    <property type="protein sequence ID" value="CAF1566142.1"/>
    <property type="molecule type" value="Genomic_DNA"/>
</dbReference>
<comment type="catalytic activity">
    <reaction evidence="1">
        <text>Cleavage of an N-acetyl or N-formyl amino acid from the N-terminus of a polypeptide.</text>
        <dbReference type="EC" id="3.4.19.1"/>
    </reaction>
</comment>
<comment type="subcellular location">
    <subcellularLocation>
        <location evidence="2">Cytoplasm</location>
    </subcellularLocation>
</comment>
<evidence type="ECO:0000256" key="2">
    <source>
        <dbReference type="ARBA" id="ARBA00004496"/>
    </source>
</evidence>
<name>A0A815Y568_ADIRI</name>
<evidence type="ECO:0000313" key="10">
    <source>
        <dbReference type="EMBL" id="CAF1566142.1"/>
    </source>
</evidence>
<reference evidence="10" key="1">
    <citation type="submission" date="2021-02" db="EMBL/GenBank/DDBJ databases">
        <authorList>
            <person name="Nowell W R."/>
        </authorList>
    </citation>
    <scope>NUCLEOTIDE SEQUENCE</scope>
</reference>
<dbReference type="GO" id="GO:0006508">
    <property type="term" value="P:proteolysis"/>
    <property type="evidence" value="ECO:0007669"/>
    <property type="project" value="InterPro"/>
</dbReference>
<comment type="subunit">
    <text evidence="4">Homotetramer.</text>
</comment>
<evidence type="ECO:0000256" key="1">
    <source>
        <dbReference type="ARBA" id="ARBA00000721"/>
    </source>
</evidence>
<dbReference type="InterPro" id="IPR029058">
    <property type="entry name" value="AB_hydrolase_fold"/>
</dbReference>
<dbReference type="GO" id="GO:0005737">
    <property type="term" value="C:cytoplasm"/>
    <property type="evidence" value="ECO:0007669"/>
    <property type="project" value="UniProtKB-SubCell"/>
</dbReference>
<dbReference type="EC" id="3.4.19.1" evidence="5"/>